<evidence type="ECO:0000313" key="11">
    <source>
        <dbReference type="Proteomes" id="UP000176700"/>
    </source>
</evidence>
<dbReference type="PANTHER" id="PTHR48090:SF3">
    <property type="entry name" value="UNDECAPRENYL-PHOSPHATE 4-DEOXY-4-FORMAMIDO-L-ARABINOSE TRANSFERASE"/>
    <property type="match status" value="1"/>
</dbReference>
<keyword evidence="3" id="KW-0808">Transferase</keyword>
<keyword evidence="1" id="KW-1003">Cell membrane</keyword>
<sequence>MTDKKLSVVIPCFNEAKNIPELYERLVKTLKRLTSSYEIVFIDNNSTDGSEELYRTLAKQDKNVSVLFFSRNFGNSQYGYSAGTEYATGDAVIWMEGDLQDPPEVIERFVDQWLRGHEVVYGVRPKAVGSFFSRFGRRTFYRLFQKLSYLDIPRDAGDFAILDRRVVDIFNAMPERSRFVRGLRAWIGFKHTGVLYKRQPRRAGVSSNPSFRRNIWWARKFIFSFSYAPLEFIALAAFWVTVFSVAATVFLFIGAVVDRFSWIAVLAAFVVLWFFALVMIVLAVLAESISIIFEEVKQRPKYIIREILNDHRL</sequence>
<accession>A0A1G2FX65</accession>
<evidence type="ECO:0000256" key="8">
    <source>
        <dbReference type="SAM" id="Phobius"/>
    </source>
</evidence>
<dbReference type="EMBL" id="MHNI01000014">
    <property type="protein sequence ID" value="OGZ42674.1"/>
    <property type="molecule type" value="Genomic_DNA"/>
</dbReference>
<feature type="domain" description="Glycosyltransferase 2-like" evidence="9">
    <location>
        <begin position="7"/>
        <end position="167"/>
    </location>
</feature>
<organism evidence="10 11">
    <name type="scientific">Candidatus Ryanbacteria bacterium RIFCSPHIGHO2_01_45_13</name>
    <dbReference type="NCBI Taxonomy" id="1802112"/>
    <lineage>
        <taxon>Bacteria</taxon>
        <taxon>Candidatus Ryaniibacteriota</taxon>
    </lineage>
</organism>
<evidence type="ECO:0000256" key="4">
    <source>
        <dbReference type="ARBA" id="ARBA00022692"/>
    </source>
</evidence>
<evidence type="ECO:0000313" key="10">
    <source>
        <dbReference type="EMBL" id="OGZ42674.1"/>
    </source>
</evidence>
<name>A0A1G2FX65_9BACT</name>
<feature type="transmembrane region" description="Helical" evidence="8">
    <location>
        <begin position="260"/>
        <end position="293"/>
    </location>
</feature>
<evidence type="ECO:0000259" key="9">
    <source>
        <dbReference type="Pfam" id="PF00535"/>
    </source>
</evidence>
<keyword evidence="6 8" id="KW-1133">Transmembrane helix</keyword>
<dbReference type="CDD" id="cd04187">
    <property type="entry name" value="DPM1_like_bac"/>
    <property type="match status" value="1"/>
</dbReference>
<reference evidence="10 11" key="1">
    <citation type="journal article" date="2016" name="Nat. Commun.">
        <title>Thousands of microbial genomes shed light on interconnected biogeochemical processes in an aquifer system.</title>
        <authorList>
            <person name="Anantharaman K."/>
            <person name="Brown C.T."/>
            <person name="Hug L.A."/>
            <person name="Sharon I."/>
            <person name="Castelle C.J."/>
            <person name="Probst A.J."/>
            <person name="Thomas B.C."/>
            <person name="Singh A."/>
            <person name="Wilkins M.J."/>
            <person name="Karaoz U."/>
            <person name="Brodie E.L."/>
            <person name="Williams K.H."/>
            <person name="Hubbard S.S."/>
            <person name="Banfield J.F."/>
        </authorList>
    </citation>
    <scope>NUCLEOTIDE SEQUENCE [LARGE SCALE GENOMIC DNA]</scope>
</reference>
<dbReference type="Pfam" id="PF00535">
    <property type="entry name" value="Glycos_transf_2"/>
    <property type="match status" value="1"/>
</dbReference>
<keyword evidence="5" id="KW-0448">Lipopolysaccharide biosynthesis</keyword>
<evidence type="ECO:0000256" key="5">
    <source>
        <dbReference type="ARBA" id="ARBA00022985"/>
    </source>
</evidence>
<dbReference type="InterPro" id="IPR029044">
    <property type="entry name" value="Nucleotide-diphossugar_trans"/>
</dbReference>
<dbReference type="GO" id="GO:0005886">
    <property type="term" value="C:plasma membrane"/>
    <property type="evidence" value="ECO:0007669"/>
    <property type="project" value="TreeGrafter"/>
</dbReference>
<dbReference type="Proteomes" id="UP000176700">
    <property type="component" value="Unassembled WGS sequence"/>
</dbReference>
<evidence type="ECO:0000256" key="3">
    <source>
        <dbReference type="ARBA" id="ARBA00022679"/>
    </source>
</evidence>
<evidence type="ECO:0000256" key="7">
    <source>
        <dbReference type="ARBA" id="ARBA00023136"/>
    </source>
</evidence>
<evidence type="ECO:0000256" key="6">
    <source>
        <dbReference type="ARBA" id="ARBA00022989"/>
    </source>
</evidence>
<dbReference type="AlphaFoldDB" id="A0A1G2FX65"/>
<dbReference type="InterPro" id="IPR050256">
    <property type="entry name" value="Glycosyltransferase_2"/>
</dbReference>
<dbReference type="Gene3D" id="3.90.550.10">
    <property type="entry name" value="Spore Coat Polysaccharide Biosynthesis Protein SpsA, Chain A"/>
    <property type="match status" value="1"/>
</dbReference>
<dbReference type="GO" id="GO:0009103">
    <property type="term" value="P:lipopolysaccharide biosynthetic process"/>
    <property type="evidence" value="ECO:0007669"/>
    <property type="project" value="UniProtKB-KW"/>
</dbReference>
<proteinExistence type="predicted"/>
<keyword evidence="7 8" id="KW-0472">Membrane</keyword>
<protein>
    <recommendedName>
        <fullName evidence="9">Glycosyltransferase 2-like domain-containing protein</fullName>
    </recommendedName>
</protein>
<dbReference type="GO" id="GO:0016757">
    <property type="term" value="F:glycosyltransferase activity"/>
    <property type="evidence" value="ECO:0007669"/>
    <property type="project" value="UniProtKB-KW"/>
</dbReference>
<dbReference type="SUPFAM" id="SSF53448">
    <property type="entry name" value="Nucleotide-diphospho-sugar transferases"/>
    <property type="match status" value="1"/>
</dbReference>
<evidence type="ECO:0000256" key="1">
    <source>
        <dbReference type="ARBA" id="ARBA00022475"/>
    </source>
</evidence>
<dbReference type="InterPro" id="IPR001173">
    <property type="entry name" value="Glyco_trans_2-like"/>
</dbReference>
<keyword evidence="2" id="KW-0328">Glycosyltransferase</keyword>
<keyword evidence="4 8" id="KW-0812">Transmembrane</keyword>
<dbReference type="PANTHER" id="PTHR48090">
    <property type="entry name" value="UNDECAPRENYL-PHOSPHATE 4-DEOXY-4-FORMAMIDO-L-ARABINOSE TRANSFERASE-RELATED"/>
    <property type="match status" value="1"/>
</dbReference>
<feature type="transmembrane region" description="Helical" evidence="8">
    <location>
        <begin position="221"/>
        <end position="254"/>
    </location>
</feature>
<gene>
    <name evidence="10" type="ORF">A2W41_02920</name>
</gene>
<comment type="caution">
    <text evidence="10">The sequence shown here is derived from an EMBL/GenBank/DDBJ whole genome shotgun (WGS) entry which is preliminary data.</text>
</comment>
<evidence type="ECO:0000256" key="2">
    <source>
        <dbReference type="ARBA" id="ARBA00022676"/>
    </source>
</evidence>